<dbReference type="InterPro" id="IPR003959">
    <property type="entry name" value="ATPase_AAA_core"/>
</dbReference>
<dbReference type="Pfam" id="PF00004">
    <property type="entry name" value="AAA"/>
    <property type="match status" value="1"/>
</dbReference>
<gene>
    <name evidence="6" type="ORF">FA10DRAFT_270336</name>
</gene>
<proteinExistence type="inferred from homology"/>
<evidence type="ECO:0000256" key="2">
    <source>
        <dbReference type="ARBA" id="ARBA00023242"/>
    </source>
</evidence>
<dbReference type="GO" id="GO:0016887">
    <property type="term" value="F:ATP hydrolysis activity"/>
    <property type="evidence" value="ECO:0007669"/>
    <property type="project" value="InterPro"/>
</dbReference>
<keyword evidence="7" id="KW-1185">Reference proteome</keyword>
<feature type="region of interest" description="Disordered" evidence="4">
    <location>
        <begin position="890"/>
        <end position="932"/>
    </location>
</feature>
<feature type="region of interest" description="Disordered" evidence="4">
    <location>
        <begin position="1"/>
        <end position="130"/>
    </location>
</feature>
<dbReference type="GO" id="GO:0005524">
    <property type="term" value="F:ATP binding"/>
    <property type="evidence" value="ECO:0007669"/>
    <property type="project" value="InterPro"/>
</dbReference>
<feature type="compositionally biased region" description="Polar residues" evidence="4">
    <location>
        <begin position="109"/>
        <end position="128"/>
    </location>
</feature>
<dbReference type="GO" id="GO:0005634">
    <property type="term" value="C:nucleus"/>
    <property type="evidence" value="ECO:0007669"/>
    <property type="project" value="UniProtKB-SubCell"/>
</dbReference>
<feature type="region of interest" description="Disordered" evidence="4">
    <location>
        <begin position="153"/>
        <end position="173"/>
    </location>
</feature>
<dbReference type="SUPFAM" id="SSF52540">
    <property type="entry name" value="P-loop containing nucleoside triphosphate hydrolases"/>
    <property type="match status" value="1"/>
</dbReference>
<dbReference type="InterPro" id="IPR053016">
    <property type="entry name" value="CTF18-RFC_complex"/>
</dbReference>
<dbReference type="InterPro" id="IPR003593">
    <property type="entry name" value="AAA+_ATPase"/>
</dbReference>
<dbReference type="Proteomes" id="UP000245768">
    <property type="component" value="Unassembled WGS sequence"/>
</dbReference>
<dbReference type="InParanoid" id="A0A316YY65"/>
<feature type="region of interest" description="Disordered" evidence="4">
    <location>
        <begin position="588"/>
        <end position="607"/>
    </location>
</feature>
<feature type="compositionally biased region" description="Acidic residues" evidence="4">
    <location>
        <begin position="919"/>
        <end position="928"/>
    </location>
</feature>
<dbReference type="RefSeq" id="XP_025379973.1">
    <property type="nucleotide sequence ID" value="XM_025523063.1"/>
</dbReference>
<sequence>MSVSMSNESSPQKALDELFRKPTSFGSMLDDEGEGEEEPFDLDRMIEMEREEQEPPEDFADEDEDVRDEEPPEDEEDGRGPHVGAMEEEAEDEEEGGLLESNGFLDPSSVKTRANDTTKSTPATSSRTVARHSVVMRGEASTSAARLARTEVVQVEDKEDEDEELERDRGPVGMNGIPKYLPVGLATATLLDGSVVRFEKRRRMKAYKPKPVHYGAGQTGLLSRPVHHIVDSILAKNAAAVVDQDEELASSKAKGKAKKPTTRMEMWQERYRPKRFTELVGEERTHREVMAWLKDWDACVFGRKNRLMNKRKKMMAAAQPQFGTGTDRFAPVPDKWGRPKERVLLLGGPAGMGKTTLAHVVANACGYLVHELNASDDRSTSTVEDRVREALETKSLMGGSAMEKPTCLVLDEIDGATGGRGDEGGGFIKALVKLVERGAGSSNGARSKSKKQKHRPLLRPIICICNDPYAPSLRALRPHSKLIRVNRPASNHLVARLKAICTNETIETDTRSLSLLVQLCQGDIRSCLNALQLVKANSAGPTARLLASDLRTSSNEEGDASNPVAAALGVKDGSTSIHMVWSQLFRAPSPKERARQSGPGRLDEAGQTSKLVQTIMGSGDMDKVLAGCFEHYPNLSPPDEGWWRFSKAHEWIHWFETLNNRGWELSGGTSELWQYLPWSFVIWKRLFANTSNALPEYPRVDYQNYLKRSAFDEVTRDLLGCLPAVTRTQFGELAIVTELGPTLMRMLSPDLKMINSQLVRHEERSTLQQLVELMHNLQLDFVMDKTEEGQTIYRLEPSLEAFVQYEGKKSDSVGPARFNVRQLVRAELEKLRIKKKREAVEEAQAAIDGPRKKPTTVVDDKEKENVNPKKIEEKAAVDFFGRVIVKKAKADRPKGPELPQSILDARKNRTSAQGQEVGPDAEEEEEEEKERKVKKLKVFYHYNEGYSNAVRKPVKMSSLLA</sequence>
<dbReference type="STRING" id="215250.A0A316YY65"/>
<dbReference type="OrthoDB" id="2195431at2759"/>
<organism evidence="6 7">
    <name type="scientific">Acaromyces ingoldii</name>
    <dbReference type="NCBI Taxonomy" id="215250"/>
    <lineage>
        <taxon>Eukaryota</taxon>
        <taxon>Fungi</taxon>
        <taxon>Dikarya</taxon>
        <taxon>Basidiomycota</taxon>
        <taxon>Ustilaginomycotina</taxon>
        <taxon>Exobasidiomycetes</taxon>
        <taxon>Exobasidiales</taxon>
        <taxon>Cryptobasidiaceae</taxon>
        <taxon>Acaromyces</taxon>
    </lineage>
</organism>
<dbReference type="AlphaFoldDB" id="A0A316YY65"/>
<evidence type="ECO:0000259" key="5">
    <source>
        <dbReference type="SMART" id="SM00382"/>
    </source>
</evidence>
<dbReference type="SMART" id="SM00382">
    <property type="entry name" value="AAA"/>
    <property type="match status" value="1"/>
</dbReference>
<feature type="compositionally biased region" description="Acidic residues" evidence="4">
    <location>
        <begin position="86"/>
        <end position="97"/>
    </location>
</feature>
<comment type="similarity">
    <text evidence="3">Belongs to the activator 1 small subunits family. CTF18 subfamily.</text>
</comment>
<dbReference type="Gene3D" id="1.10.8.60">
    <property type="match status" value="1"/>
</dbReference>
<evidence type="ECO:0000313" key="6">
    <source>
        <dbReference type="EMBL" id="PWN92775.1"/>
    </source>
</evidence>
<feature type="compositionally biased region" description="Polar residues" evidence="4">
    <location>
        <begin position="1"/>
        <end position="12"/>
    </location>
</feature>
<feature type="domain" description="AAA+ ATPase" evidence="5">
    <location>
        <begin position="340"/>
        <end position="490"/>
    </location>
</feature>
<evidence type="ECO:0000313" key="7">
    <source>
        <dbReference type="Proteomes" id="UP000245768"/>
    </source>
</evidence>
<keyword evidence="2" id="KW-0539">Nucleus</keyword>
<dbReference type="CDD" id="cd00009">
    <property type="entry name" value="AAA"/>
    <property type="match status" value="1"/>
</dbReference>
<dbReference type="PANTHER" id="PTHR46765">
    <property type="entry name" value="P-LOOP CONTAINING NUCLEOSIDE TRIPHOSPHATE HYDROLASES SUPERFAMILY PROTEIN"/>
    <property type="match status" value="1"/>
</dbReference>
<dbReference type="FunCoup" id="A0A316YY65">
    <property type="interactions" value="504"/>
</dbReference>
<feature type="compositionally biased region" description="Acidic residues" evidence="4">
    <location>
        <begin position="29"/>
        <end position="40"/>
    </location>
</feature>
<comment type="subcellular location">
    <subcellularLocation>
        <location evidence="1">Nucleus</location>
    </subcellularLocation>
</comment>
<feature type="compositionally biased region" description="Acidic residues" evidence="4">
    <location>
        <begin position="49"/>
        <end position="77"/>
    </location>
</feature>
<evidence type="ECO:0000256" key="4">
    <source>
        <dbReference type="SAM" id="MobiDB-lite"/>
    </source>
</evidence>
<protein>
    <recommendedName>
        <fullName evidence="5">AAA+ ATPase domain-containing protein</fullName>
    </recommendedName>
</protein>
<dbReference type="EMBL" id="KZ819634">
    <property type="protein sequence ID" value="PWN92775.1"/>
    <property type="molecule type" value="Genomic_DNA"/>
</dbReference>
<dbReference type="InterPro" id="IPR027417">
    <property type="entry name" value="P-loop_NTPase"/>
</dbReference>
<evidence type="ECO:0000256" key="3">
    <source>
        <dbReference type="ARBA" id="ARBA00043975"/>
    </source>
</evidence>
<name>A0A316YY65_9BASI</name>
<dbReference type="Gene3D" id="3.40.50.300">
    <property type="entry name" value="P-loop containing nucleotide triphosphate hydrolases"/>
    <property type="match status" value="1"/>
</dbReference>
<evidence type="ECO:0000256" key="1">
    <source>
        <dbReference type="ARBA" id="ARBA00004123"/>
    </source>
</evidence>
<accession>A0A316YY65</accession>
<dbReference type="GeneID" id="37044979"/>
<reference evidence="6 7" key="1">
    <citation type="journal article" date="2018" name="Mol. Biol. Evol.">
        <title>Broad Genomic Sampling Reveals a Smut Pathogenic Ancestry of the Fungal Clade Ustilaginomycotina.</title>
        <authorList>
            <person name="Kijpornyongpan T."/>
            <person name="Mondo S.J."/>
            <person name="Barry K."/>
            <person name="Sandor L."/>
            <person name="Lee J."/>
            <person name="Lipzen A."/>
            <person name="Pangilinan J."/>
            <person name="LaButti K."/>
            <person name="Hainaut M."/>
            <person name="Henrissat B."/>
            <person name="Grigoriev I.V."/>
            <person name="Spatafora J.W."/>
            <person name="Aime M.C."/>
        </authorList>
    </citation>
    <scope>NUCLEOTIDE SEQUENCE [LARGE SCALE GENOMIC DNA]</scope>
    <source>
        <strain evidence="6 7">MCA 4198</strain>
    </source>
</reference>
<dbReference type="PANTHER" id="PTHR46765:SF1">
    <property type="entry name" value="P-LOOP CONTAINING NUCLEOSIDE TRIPHOSPHATE HYDROLASES SUPERFAMILY PROTEIN"/>
    <property type="match status" value="1"/>
</dbReference>